<evidence type="ECO:0000256" key="5">
    <source>
        <dbReference type="ARBA" id="ARBA00022764"/>
    </source>
</evidence>
<evidence type="ECO:0000313" key="10">
    <source>
        <dbReference type="Proteomes" id="UP001431449"/>
    </source>
</evidence>
<proteinExistence type="inferred from homology"/>
<dbReference type="InterPro" id="IPR017585">
    <property type="entry name" value="SAF_FlgA"/>
</dbReference>
<gene>
    <name evidence="9" type="primary">flgA</name>
    <name evidence="9" type="ORF">M0G41_16040</name>
</gene>
<evidence type="ECO:0000256" key="2">
    <source>
        <dbReference type="ARBA" id="ARBA00010474"/>
    </source>
</evidence>
<sequence>MVRWSSLLILVPFAVHGAATFHPVDDIARAAESALAAGPDTEVAAAVDPGLRLPACSAELAAVMQSATTAEVACPTEGWRLYVPLRVQRYESVYVLRRPVASGERIGGDMVAVERREVSRLPGGVIPANQPLDGLTARRALAPGSVLMSHDAQSPRVIRRGDPVVLVSRAGGIEVRANGKALGAAGVDERVSVENISSRRVVNGQVLPSGEVLVR</sequence>
<feature type="domain" description="SAF" evidence="8">
    <location>
        <begin position="91"/>
        <end position="153"/>
    </location>
</feature>
<dbReference type="PANTHER" id="PTHR36307:SF1">
    <property type="entry name" value="FLAGELLA BASAL BODY P-RING FORMATION PROTEIN FLGA"/>
    <property type="match status" value="1"/>
</dbReference>
<keyword evidence="5 7" id="KW-0574">Periplasm</keyword>
<keyword evidence="7" id="KW-1005">Bacterial flagellum biogenesis</keyword>
<dbReference type="CDD" id="cd11614">
    <property type="entry name" value="SAF_CpaB_FlgA_like"/>
    <property type="match status" value="1"/>
</dbReference>
<name>A0ABT0GKX8_9GAMM</name>
<keyword evidence="4 7" id="KW-0732">Signal</keyword>
<dbReference type="SMART" id="SM00858">
    <property type="entry name" value="SAF"/>
    <property type="match status" value="1"/>
</dbReference>
<keyword evidence="9" id="KW-0966">Cell projection</keyword>
<dbReference type="InterPro" id="IPR013974">
    <property type="entry name" value="SAF"/>
</dbReference>
<feature type="chain" id="PRO_5044985296" description="Flagella basal body P-ring formation protein FlgA" evidence="7">
    <location>
        <begin position="18"/>
        <end position="215"/>
    </location>
</feature>
<dbReference type="RefSeq" id="WP_248210945.1">
    <property type="nucleotide sequence ID" value="NZ_JALNMH010000014.1"/>
</dbReference>
<evidence type="ECO:0000256" key="4">
    <source>
        <dbReference type="ARBA" id="ARBA00022729"/>
    </source>
</evidence>
<evidence type="ECO:0000313" key="9">
    <source>
        <dbReference type="EMBL" id="MCK7595173.1"/>
    </source>
</evidence>
<dbReference type="PANTHER" id="PTHR36307">
    <property type="entry name" value="FLAGELLA BASAL BODY P-RING FORMATION PROTEIN FLGA"/>
    <property type="match status" value="1"/>
</dbReference>
<reference evidence="9" key="1">
    <citation type="submission" date="2022-04" db="EMBL/GenBank/DDBJ databases">
        <title>Lysobacter sp. CAU 1642 isolated from sea sand.</title>
        <authorList>
            <person name="Kim W."/>
        </authorList>
    </citation>
    <scope>NUCLEOTIDE SEQUENCE</scope>
    <source>
        <strain evidence="9">CAU 1642</strain>
    </source>
</reference>
<dbReference type="Gene3D" id="2.30.30.760">
    <property type="match status" value="1"/>
</dbReference>
<feature type="signal peptide" evidence="7">
    <location>
        <begin position="1"/>
        <end position="17"/>
    </location>
</feature>
<dbReference type="Gene3D" id="3.90.1210.10">
    <property type="entry name" value="Antifreeze-like/N-acetylneuraminic acid synthase C-terminal domain"/>
    <property type="match status" value="1"/>
</dbReference>
<dbReference type="Pfam" id="PF13144">
    <property type="entry name" value="ChapFlgA"/>
    <property type="match status" value="1"/>
</dbReference>
<comment type="subcellular location">
    <subcellularLocation>
        <location evidence="1 7">Periplasm</location>
    </subcellularLocation>
</comment>
<dbReference type="EMBL" id="JALNMH010000014">
    <property type="protein sequence ID" value="MCK7595173.1"/>
    <property type="molecule type" value="Genomic_DNA"/>
</dbReference>
<evidence type="ECO:0000256" key="3">
    <source>
        <dbReference type="ARBA" id="ARBA00014754"/>
    </source>
</evidence>
<dbReference type="Proteomes" id="UP001431449">
    <property type="component" value="Unassembled WGS sequence"/>
</dbReference>
<accession>A0ABT0GKX8</accession>
<evidence type="ECO:0000256" key="6">
    <source>
        <dbReference type="ARBA" id="ARBA00025643"/>
    </source>
</evidence>
<dbReference type="NCBIfam" id="TIGR03170">
    <property type="entry name" value="flgA_cterm"/>
    <property type="match status" value="1"/>
</dbReference>
<keyword evidence="9" id="KW-0282">Flagellum</keyword>
<evidence type="ECO:0000259" key="8">
    <source>
        <dbReference type="SMART" id="SM00858"/>
    </source>
</evidence>
<protein>
    <recommendedName>
        <fullName evidence="3 7">Flagella basal body P-ring formation protein FlgA</fullName>
    </recommendedName>
</protein>
<dbReference type="InterPro" id="IPR039246">
    <property type="entry name" value="Flagellar_FlgA"/>
</dbReference>
<comment type="caution">
    <text evidence="9">The sequence shown here is derived from an EMBL/GenBank/DDBJ whole genome shotgun (WGS) entry which is preliminary data.</text>
</comment>
<organism evidence="9 10">
    <name type="scientific">Pseudomarimonas salicorniae</name>
    <dbReference type="NCBI Taxonomy" id="2933270"/>
    <lineage>
        <taxon>Bacteria</taxon>
        <taxon>Pseudomonadati</taxon>
        <taxon>Pseudomonadota</taxon>
        <taxon>Gammaproteobacteria</taxon>
        <taxon>Lysobacterales</taxon>
        <taxon>Lysobacteraceae</taxon>
        <taxon>Pseudomarimonas</taxon>
    </lineage>
</organism>
<evidence type="ECO:0000256" key="7">
    <source>
        <dbReference type="RuleBase" id="RU362063"/>
    </source>
</evidence>
<comment type="function">
    <text evidence="6 7">Involved in the assembly process of the P-ring formation. It may associate with FlgF on the rod constituting a structure essential for the P-ring assembly or may act as a modulator protein for the P-ring assembly.</text>
</comment>
<evidence type="ECO:0000256" key="1">
    <source>
        <dbReference type="ARBA" id="ARBA00004418"/>
    </source>
</evidence>
<comment type="similarity">
    <text evidence="2 7">Belongs to the FlgA family.</text>
</comment>
<keyword evidence="10" id="KW-1185">Reference proteome</keyword>
<keyword evidence="9" id="KW-0969">Cilium</keyword>